<dbReference type="RefSeq" id="WP_072714787.1">
    <property type="nucleotide sequence ID" value="NZ_FRAU01000002.1"/>
</dbReference>
<evidence type="ECO:0000256" key="2">
    <source>
        <dbReference type="ARBA" id="ARBA00022448"/>
    </source>
</evidence>
<dbReference type="AlphaFoldDB" id="A0A1M6RQT3"/>
<dbReference type="GO" id="GO:0015344">
    <property type="term" value="F:siderophore uptake transmembrane transporter activity"/>
    <property type="evidence" value="ECO:0007669"/>
    <property type="project" value="TreeGrafter"/>
</dbReference>
<dbReference type="InterPro" id="IPR013784">
    <property type="entry name" value="Carb-bd-like_fold"/>
</dbReference>
<comment type="subcellular location">
    <subcellularLocation>
        <location evidence="1 10">Cell outer membrane</location>
        <topology evidence="1 10">Multi-pass membrane protein</topology>
    </subcellularLocation>
</comment>
<gene>
    <name evidence="14" type="ORF">SAMN04488087_0930</name>
</gene>
<keyword evidence="6 11" id="KW-0798">TonB box</keyword>
<evidence type="ECO:0000259" key="12">
    <source>
        <dbReference type="Pfam" id="PF00593"/>
    </source>
</evidence>
<keyword evidence="4 10" id="KW-0812">Transmembrane</keyword>
<dbReference type="Gene3D" id="2.40.170.20">
    <property type="entry name" value="TonB-dependent receptor, beta-barrel domain"/>
    <property type="match status" value="1"/>
</dbReference>
<evidence type="ECO:0000256" key="3">
    <source>
        <dbReference type="ARBA" id="ARBA00022452"/>
    </source>
</evidence>
<dbReference type="SUPFAM" id="SSF56935">
    <property type="entry name" value="Porins"/>
    <property type="match status" value="1"/>
</dbReference>
<dbReference type="InterPro" id="IPR000531">
    <property type="entry name" value="Beta-barrel_TonB"/>
</dbReference>
<feature type="domain" description="TonB-dependent receptor-like beta-barrel" evidence="12">
    <location>
        <begin position="346"/>
        <end position="899"/>
    </location>
</feature>
<evidence type="ECO:0000256" key="9">
    <source>
        <dbReference type="ARBA" id="ARBA00023237"/>
    </source>
</evidence>
<organism evidence="14 15">
    <name type="scientific">Rhodothermus profundi</name>
    <dbReference type="NCBI Taxonomy" id="633813"/>
    <lineage>
        <taxon>Bacteria</taxon>
        <taxon>Pseudomonadati</taxon>
        <taxon>Rhodothermota</taxon>
        <taxon>Rhodothermia</taxon>
        <taxon>Rhodothermales</taxon>
        <taxon>Rhodothermaceae</taxon>
        <taxon>Rhodothermus</taxon>
    </lineage>
</organism>
<reference evidence="15" key="1">
    <citation type="submission" date="2016-11" db="EMBL/GenBank/DDBJ databases">
        <authorList>
            <person name="Varghese N."/>
            <person name="Submissions S."/>
        </authorList>
    </citation>
    <scope>NUCLEOTIDE SEQUENCE [LARGE SCALE GENOMIC DNA]</scope>
    <source>
        <strain evidence="15">DSM 22212</strain>
    </source>
</reference>
<dbReference type="GO" id="GO:0044718">
    <property type="term" value="P:siderophore transmembrane transport"/>
    <property type="evidence" value="ECO:0007669"/>
    <property type="project" value="TreeGrafter"/>
</dbReference>
<dbReference type="Pfam" id="PF13715">
    <property type="entry name" value="CarbopepD_reg_2"/>
    <property type="match status" value="1"/>
</dbReference>
<feature type="domain" description="TonB-dependent receptor plug" evidence="13">
    <location>
        <begin position="132"/>
        <end position="227"/>
    </location>
</feature>
<dbReference type="InterPro" id="IPR037066">
    <property type="entry name" value="Plug_dom_sf"/>
</dbReference>
<keyword evidence="9 10" id="KW-0998">Cell outer membrane</keyword>
<evidence type="ECO:0000256" key="7">
    <source>
        <dbReference type="ARBA" id="ARBA00023136"/>
    </source>
</evidence>
<keyword evidence="8 14" id="KW-0675">Receptor</keyword>
<evidence type="ECO:0000259" key="13">
    <source>
        <dbReference type="Pfam" id="PF07715"/>
    </source>
</evidence>
<keyword evidence="3 10" id="KW-1134">Transmembrane beta strand</keyword>
<name>A0A1M6RQT3_9BACT</name>
<evidence type="ECO:0000256" key="6">
    <source>
        <dbReference type="ARBA" id="ARBA00023077"/>
    </source>
</evidence>
<dbReference type="Proteomes" id="UP000185812">
    <property type="component" value="Unassembled WGS sequence"/>
</dbReference>
<keyword evidence="2 10" id="KW-0813">Transport</keyword>
<keyword evidence="7 10" id="KW-0472">Membrane</keyword>
<evidence type="ECO:0000256" key="10">
    <source>
        <dbReference type="PROSITE-ProRule" id="PRU01360"/>
    </source>
</evidence>
<dbReference type="InterPro" id="IPR036942">
    <property type="entry name" value="Beta-barrel_TonB_sf"/>
</dbReference>
<evidence type="ECO:0000256" key="4">
    <source>
        <dbReference type="ARBA" id="ARBA00022692"/>
    </source>
</evidence>
<dbReference type="PANTHER" id="PTHR30069:SF29">
    <property type="entry name" value="HEMOGLOBIN AND HEMOGLOBIN-HAPTOGLOBIN-BINDING PROTEIN 1-RELATED"/>
    <property type="match status" value="1"/>
</dbReference>
<dbReference type="PROSITE" id="PS52016">
    <property type="entry name" value="TONB_DEPENDENT_REC_3"/>
    <property type="match status" value="1"/>
</dbReference>
<sequence>MKLRAIVSKALTLWGGLLLSGLLGVPVAAQTTGKITGRVIDAGTGAPLPGVSVYIEGTTRGAATDINGEYVIIGLRPGTYTVVASFVGYATERREGVQVSSGLTTRVDFALREEVIQGEEIVVVAPPITVRKDLTSAEARVTAETIDRLPVQEVSQVLTLQAGVTERGGLHIRGGRASEVVVMVDGVPVTDNFDGSTAVQLENEGIQELQVISGTFNAEYGNAMSGVINVVTKEGRSDRWGGALKVYSGSYLVFGEGGAAYLRGVEVARYTRQGIQYRDVDPYSYLPVNPTHYYNIEAALEGPVFTPRLTLFGLVRYFHNDGWLYGARLFNMDGTYGDSALVPMNTYTKLSWQGNLRFQLTPNLFLNLIGLGSVTRSRPYDLYWRWNPDGRTRSYDLGYNLKLQLKHLLSARTFYTVHLATFRRHAWSRRFDNPLDPRYNGLAVLPPDSIEVAPGIWRPYLTGGGRFARGGMDMNHFERTSQAYFVKADLTSQVARNHLVKIGAELRIDRLNFTAFNLIPATDADGNVIEPFQPAIPPETSPQYQHYENVSPLTASAYVQDKIEFEDFIVNVGLRFDYFDARTPVPADPEDPNIYFPFKKIHIYKDLNGDGVITVDEEREDNRYTLEEREAFWWKYPAPKFQLSPRLGIAYPITETGVLHFSYGHFLQIPTLNLLFAGYGYKIQNQSGQYGPYGNPDLNAQRTVMYEIGFRQGWGPFLFDVTAYYRDVRDWVSTSTPIETEIPGVVYVIYTNRDYASTRGVTATFSRRFENGWGFDVNYTFQVAEGSNSNPDEEFFARLSNQQPPLALLPLDWDQRHKVAAALYLGGQNWGASMVSVWGSGFPYTPSFPEAAIAGPDVPPAFPRNARRMPSTWQVDLYVYRDFEIAGVRPRLFLQVYNLLDRRNPVSVFSDTGRPDVTLPQQQAASFDPGYFVRPEHYSEPRRLHIGLELQF</sequence>
<evidence type="ECO:0000313" key="14">
    <source>
        <dbReference type="EMBL" id="SHK34698.1"/>
    </source>
</evidence>
<dbReference type="Gene3D" id="2.60.40.1120">
    <property type="entry name" value="Carboxypeptidase-like, regulatory domain"/>
    <property type="match status" value="1"/>
</dbReference>
<comment type="similarity">
    <text evidence="10 11">Belongs to the TonB-dependent receptor family.</text>
</comment>
<dbReference type="GO" id="GO:0009279">
    <property type="term" value="C:cell outer membrane"/>
    <property type="evidence" value="ECO:0007669"/>
    <property type="project" value="UniProtKB-SubCell"/>
</dbReference>
<keyword evidence="5" id="KW-0732">Signal</keyword>
<proteinExistence type="inferred from homology"/>
<dbReference type="STRING" id="633813.SAMN04488087_0930"/>
<dbReference type="Gene3D" id="2.170.130.10">
    <property type="entry name" value="TonB-dependent receptor, plug domain"/>
    <property type="match status" value="1"/>
</dbReference>
<evidence type="ECO:0000256" key="1">
    <source>
        <dbReference type="ARBA" id="ARBA00004571"/>
    </source>
</evidence>
<dbReference type="GO" id="GO:0030246">
    <property type="term" value="F:carbohydrate binding"/>
    <property type="evidence" value="ECO:0007669"/>
    <property type="project" value="InterPro"/>
</dbReference>
<dbReference type="InterPro" id="IPR012910">
    <property type="entry name" value="Plug_dom"/>
</dbReference>
<dbReference type="SUPFAM" id="SSF49452">
    <property type="entry name" value="Starch-binding domain-like"/>
    <property type="match status" value="1"/>
</dbReference>
<dbReference type="Pfam" id="PF00593">
    <property type="entry name" value="TonB_dep_Rec_b-barrel"/>
    <property type="match status" value="1"/>
</dbReference>
<dbReference type="PANTHER" id="PTHR30069">
    <property type="entry name" value="TONB-DEPENDENT OUTER MEMBRANE RECEPTOR"/>
    <property type="match status" value="1"/>
</dbReference>
<dbReference type="OrthoDB" id="9757908at2"/>
<dbReference type="EMBL" id="FRAU01000002">
    <property type="protein sequence ID" value="SHK34698.1"/>
    <property type="molecule type" value="Genomic_DNA"/>
</dbReference>
<evidence type="ECO:0000313" key="15">
    <source>
        <dbReference type="Proteomes" id="UP000185812"/>
    </source>
</evidence>
<evidence type="ECO:0000256" key="8">
    <source>
        <dbReference type="ARBA" id="ARBA00023170"/>
    </source>
</evidence>
<accession>A0A1M6RQT3</accession>
<dbReference type="InterPro" id="IPR039426">
    <property type="entry name" value="TonB-dep_rcpt-like"/>
</dbReference>
<protein>
    <submittedName>
        <fullName evidence="14">Outer membrane receptor proteins, mostly Fe transport</fullName>
    </submittedName>
</protein>
<evidence type="ECO:0000256" key="11">
    <source>
        <dbReference type="RuleBase" id="RU003357"/>
    </source>
</evidence>
<evidence type="ECO:0000256" key="5">
    <source>
        <dbReference type="ARBA" id="ARBA00022729"/>
    </source>
</evidence>
<keyword evidence="15" id="KW-1185">Reference proteome</keyword>
<dbReference type="Pfam" id="PF07715">
    <property type="entry name" value="Plug"/>
    <property type="match status" value="1"/>
</dbReference>